<feature type="transmembrane region" description="Helical" evidence="1">
    <location>
        <begin position="20"/>
        <end position="38"/>
    </location>
</feature>
<keyword evidence="1" id="KW-0812">Transmembrane</keyword>
<accession>A0A4R0P181</accession>
<dbReference type="AlphaFoldDB" id="A0A4R0P181"/>
<name>A0A4R0P181_9SPHI</name>
<keyword evidence="1" id="KW-1133">Transmembrane helix</keyword>
<keyword evidence="1" id="KW-0472">Membrane</keyword>
<organism evidence="2 3">
    <name type="scientific">Pedobacter frigidisoli</name>
    <dbReference type="NCBI Taxonomy" id="2530455"/>
    <lineage>
        <taxon>Bacteria</taxon>
        <taxon>Pseudomonadati</taxon>
        <taxon>Bacteroidota</taxon>
        <taxon>Sphingobacteriia</taxon>
        <taxon>Sphingobacteriales</taxon>
        <taxon>Sphingobacteriaceae</taxon>
        <taxon>Pedobacter</taxon>
    </lineage>
</organism>
<dbReference type="OrthoDB" id="667067at2"/>
<keyword evidence="3" id="KW-1185">Reference proteome</keyword>
<protein>
    <submittedName>
        <fullName evidence="2">Uncharacterized protein</fullName>
    </submittedName>
</protein>
<dbReference type="RefSeq" id="WP_131557919.1">
    <property type="nucleotide sequence ID" value="NZ_SJSN01000006.1"/>
</dbReference>
<feature type="transmembrane region" description="Helical" evidence="1">
    <location>
        <begin position="50"/>
        <end position="69"/>
    </location>
</feature>
<reference evidence="2 3" key="1">
    <citation type="submission" date="2019-02" db="EMBL/GenBank/DDBJ databases">
        <title>Pedobacter sp. RP-3-11 sp. nov., isolated from Arctic soil.</title>
        <authorList>
            <person name="Dahal R.H."/>
        </authorList>
    </citation>
    <scope>NUCLEOTIDE SEQUENCE [LARGE SCALE GENOMIC DNA]</scope>
    <source>
        <strain evidence="2 3">RP-3-11</strain>
    </source>
</reference>
<proteinExistence type="predicted"/>
<dbReference type="Proteomes" id="UP000291485">
    <property type="component" value="Unassembled WGS sequence"/>
</dbReference>
<sequence>METRFYSINSNQYTVKKNNLFRVFVILLFVVICILFYINGSKIKGSNIPYYAFTFLPIVFSLVEIGKTVKINIADKTVKETLFGLTLKKSTFCKFSRFIIIKKKINFINSGTDVTIEFKNLRQISTIKFNHFNKAEQAEEFISETKALLTL</sequence>
<evidence type="ECO:0000313" key="2">
    <source>
        <dbReference type="EMBL" id="TCD10504.1"/>
    </source>
</evidence>
<evidence type="ECO:0000313" key="3">
    <source>
        <dbReference type="Proteomes" id="UP000291485"/>
    </source>
</evidence>
<dbReference type="EMBL" id="SJSN01000006">
    <property type="protein sequence ID" value="TCD10504.1"/>
    <property type="molecule type" value="Genomic_DNA"/>
</dbReference>
<evidence type="ECO:0000256" key="1">
    <source>
        <dbReference type="SAM" id="Phobius"/>
    </source>
</evidence>
<comment type="caution">
    <text evidence="2">The sequence shown here is derived from an EMBL/GenBank/DDBJ whole genome shotgun (WGS) entry which is preliminary data.</text>
</comment>
<gene>
    <name evidence="2" type="ORF">EZ449_09155</name>
</gene>